<evidence type="ECO:0000313" key="1">
    <source>
        <dbReference type="EMBL" id="OJF72721.1"/>
    </source>
</evidence>
<dbReference type="PANTHER" id="PTHR48098:SF6">
    <property type="entry name" value="FERRI-BACILLIBACTIN ESTERASE BESA"/>
    <property type="match status" value="1"/>
</dbReference>
<accession>A0A1L8MPL5</accession>
<gene>
    <name evidence="1" type="ORF">A9Q68_04010</name>
</gene>
<dbReference type="Pfam" id="PF00756">
    <property type="entry name" value="Esterase"/>
    <property type="match status" value="1"/>
</dbReference>
<sequence length="269" mass="30788">MKESLAQLKTHYFALPFNKEERRVQVLLPKDYDMDLESRYPVLYMHDGQNLFFDKESYSGKSWGLLESLSSPKWPQVIVVAIDHAGAYRLPEYAPFPIEQNLGYTIPRYPGNGQSYAEWLVTELKPFVDDNYRTEKTAEKTYIAGSSMGALISAYTASRYPDLFSGLGIFSIASWVSENAFLDFCRQNPLNKNTKVYIQVGTNEMDKADQKASPEKNQIYIDNSQNYYQTLINGGLAPQQLKMEIVEGATHNEGVWSKTFSHFLQHLFL</sequence>
<keyword evidence="2" id="KW-1185">Reference proteome</keyword>
<dbReference type="EMBL" id="LZDD01000001">
    <property type="protein sequence ID" value="OJF72721.1"/>
    <property type="molecule type" value="Genomic_DNA"/>
</dbReference>
<dbReference type="RefSeq" id="WP_071793403.1">
    <property type="nucleotide sequence ID" value="NZ_LZDD01000001.1"/>
</dbReference>
<dbReference type="Gene3D" id="3.40.50.1820">
    <property type="entry name" value="alpha/beta hydrolase"/>
    <property type="match status" value="1"/>
</dbReference>
<organism evidence="1 2">
    <name type="scientific">Streptococcus bovimastitidis</name>
    <dbReference type="NCBI Taxonomy" id="1856638"/>
    <lineage>
        <taxon>Bacteria</taxon>
        <taxon>Bacillati</taxon>
        <taxon>Bacillota</taxon>
        <taxon>Bacilli</taxon>
        <taxon>Lactobacillales</taxon>
        <taxon>Streptococcaceae</taxon>
        <taxon>Streptococcus</taxon>
    </lineage>
</organism>
<protein>
    <submittedName>
        <fullName evidence="1">Esterase</fullName>
    </submittedName>
</protein>
<dbReference type="AlphaFoldDB" id="A0A1L8MPL5"/>
<dbReference type="Proteomes" id="UP000182015">
    <property type="component" value="Unassembled WGS sequence"/>
</dbReference>
<reference evidence="2" key="1">
    <citation type="submission" date="2016-06" db="EMBL/GenBank/DDBJ databases">
        <authorList>
            <person name="de Vries S.P.W."/>
            <person name="Hadjirin N.F."/>
            <person name="Lay E.M."/>
            <person name="Zadoks R.N."/>
            <person name="Peacock S.J."/>
            <person name="Parkhill J."/>
            <person name="Grant A.J."/>
            <person name="Mcdougall S."/>
            <person name="Holmes M.A."/>
        </authorList>
    </citation>
    <scope>NUCLEOTIDE SEQUENCE [LARGE SCALE GENOMIC DNA]</scope>
    <source>
        <strain evidence="2">NZ1587</strain>
    </source>
</reference>
<evidence type="ECO:0000313" key="2">
    <source>
        <dbReference type="Proteomes" id="UP000182015"/>
    </source>
</evidence>
<proteinExistence type="predicted"/>
<name>A0A1L8MPL5_9STRE</name>
<dbReference type="InterPro" id="IPR050583">
    <property type="entry name" value="Mycobacterial_A85_antigen"/>
</dbReference>
<dbReference type="InterPro" id="IPR000801">
    <property type="entry name" value="Esterase-like"/>
</dbReference>
<dbReference type="STRING" id="1856638.A9Q68_04010"/>
<dbReference type="PANTHER" id="PTHR48098">
    <property type="entry name" value="ENTEROCHELIN ESTERASE-RELATED"/>
    <property type="match status" value="1"/>
</dbReference>
<dbReference type="OrthoDB" id="9784036at2"/>
<comment type="caution">
    <text evidence="1">The sequence shown here is derived from an EMBL/GenBank/DDBJ whole genome shotgun (WGS) entry which is preliminary data.</text>
</comment>
<dbReference type="InterPro" id="IPR029058">
    <property type="entry name" value="AB_hydrolase_fold"/>
</dbReference>
<dbReference type="SUPFAM" id="SSF53474">
    <property type="entry name" value="alpha/beta-Hydrolases"/>
    <property type="match status" value="1"/>
</dbReference>